<organism evidence="1 2">
    <name type="scientific">Mytilus coruscus</name>
    <name type="common">Sea mussel</name>
    <dbReference type="NCBI Taxonomy" id="42192"/>
    <lineage>
        <taxon>Eukaryota</taxon>
        <taxon>Metazoa</taxon>
        <taxon>Spiralia</taxon>
        <taxon>Lophotrochozoa</taxon>
        <taxon>Mollusca</taxon>
        <taxon>Bivalvia</taxon>
        <taxon>Autobranchia</taxon>
        <taxon>Pteriomorphia</taxon>
        <taxon>Mytilida</taxon>
        <taxon>Mytiloidea</taxon>
        <taxon>Mytilidae</taxon>
        <taxon>Mytilinae</taxon>
        <taxon>Mytilus</taxon>
    </lineage>
</organism>
<gene>
    <name evidence="1" type="ORF">MCOR_8891</name>
</gene>
<dbReference type="EMBL" id="CACVKT020001621">
    <property type="protein sequence ID" value="CAC5369852.1"/>
    <property type="molecule type" value="Genomic_DNA"/>
</dbReference>
<evidence type="ECO:0000313" key="1">
    <source>
        <dbReference type="EMBL" id="CAC5369852.1"/>
    </source>
</evidence>
<dbReference type="Proteomes" id="UP000507470">
    <property type="component" value="Unassembled WGS sequence"/>
</dbReference>
<dbReference type="AlphaFoldDB" id="A0A6J8AKV1"/>
<keyword evidence="2" id="KW-1185">Reference proteome</keyword>
<evidence type="ECO:0000313" key="2">
    <source>
        <dbReference type="Proteomes" id="UP000507470"/>
    </source>
</evidence>
<dbReference type="SUPFAM" id="SSF46689">
    <property type="entry name" value="Homeodomain-like"/>
    <property type="match status" value="1"/>
</dbReference>
<accession>A0A6J8AKV1</accession>
<protein>
    <recommendedName>
        <fullName evidence="3">HTH psq-type domain-containing protein</fullName>
    </recommendedName>
</protein>
<sequence>MIAALTLCATTKQLALYGICKKFYIGQGCVVHVPLPLASLVVMVQLERQKYKSYSQTKLTNAYLDVTDNKLSVAKATRKYCLSEQTLRDRVLGHISLDNVTSGPPPVFDCEQEARLVQHIKEMGAVGYAYTRAEVVGLGSECAVHLGMKTKDDKQL</sequence>
<name>A0A6J8AKV1_MYTCO</name>
<evidence type="ECO:0008006" key="3">
    <source>
        <dbReference type="Google" id="ProtNLM"/>
    </source>
</evidence>
<proteinExistence type="predicted"/>
<dbReference type="InterPro" id="IPR009057">
    <property type="entry name" value="Homeodomain-like_sf"/>
</dbReference>
<dbReference type="OrthoDB" id="10043687at2759"/>
<reference evidence="1 2" key="1">
    <citation type="submission" date="2020-06" db="EMBL/GenBank/DDBJ databases">
        <authorList>
            <person name="Li R."/>
            <person name="Bekaert M."/>
        </authorList>
    </citation>
    <scope>NUCLEOTIDE SEQUENCE [LARGE SCALE GENOMIC DNA]</scope>
    <source>
        <strain evidence="2">wild</strain>
    </source>
</reference>